<proteinExistence type="predicted"/>
<dbReference type="PANTHER" id="PTHR36849">
    <property type="entry name" value="CYTOPLASMIC PROTEIN-RELATED"/>
    <property type="match status" value="1"/>
</dbReference>
<dbReference type="Proteomes" id="UP000643279">
    <property type="component" value="Unassembled WGS sequence"/>
</dbReference>
<gene>
    <name evidence="1" type="ORF">GCM10007170_32020</name>
</gene>
<evidence type="ECO:0000313" key="1">
    <source>
        <dbReference type="EMBL" id="GGH98756.1"/>
    </source>
</evidence>
<dbReference type="InterPro" id="IPR052552">
    <property type="entry name" value="YeaO-like"/>
</dbReference>
<reference evidence="2" key="1">
    <citation type="journal article" date="2019" name="Int. J. Syst. Evol. Microbiol.">
        <title>The Global Catalogue of Microorganisms (GCM) 10K type strain sequencing project: providing services to taxonomists for standard genome sequencing and annotation.</title>
        <authorList>
            <consortium name="The Broad Institute Genomics Platform"/>
            <consortium name="The Broad Institute Genome Sequencing Center for Infectious Disease"/>
            <person name="Wu L."/>
            <person name="Ma J."/>
        </authorList>
    </citation>
    <scope>NUCLEOTIDE SEQUENCE [LARGE SCALE GENOMIC DNA]</scope>
    <source>
        <strain evidence="2">CGMCC 1.12778</strain>
    </source>
</reference>
<name>A0ABQ2AZ61_9MICC</name>
<dbReference type="Pfam" id="PF22752">
    <property type="entry name" value="DUF488-N3i"/>
    <property type="match status" value="1"/>
</dbReference>
<dbReference type="PANTHER" id="PTHR36849:SF1">
    <property type="entry name" value="CYTOPLASMIC PROTEIN"/>
    <property type="match status" value="1"/>
</dbReference>
<organism evidence="1 2">
    <name type="scientific">Arthrobacter liuii</name>
    <dbReference type="NCBI Taxonomy" id="1476996"/>
    <lineage>
        <taxon>Bacteria</taxon>
        <taxon>Bacillati</taxon>
        <taxon>Actinomycetota</taxon>
        <taxon>Actinomycetes</taxon>
        <taxon>Micrococcales</taxon>
        <taxon>Micrococcaceae</taxon>
        <taxon>Arthrobacter</taxon>
    </lineage>
</organism>
<accession>A0ABQ2AZ61</accession>
<dbReference type="EMBL" id="BMFW01000018">
    <property type="protein sequence ID" value="GGH98756.1"/>
    <property type="molecule type" value="Genomic_DNA"/>
</dbReference>
<evidence type="ECO:0000313" key="2">
    <source>
        <dbReference type="Proteomes" id="UP000643279"/>
    </source>
</evidence>
<comment type="caution">
    <text evidence="1">The sequence shown here is derived from an EMBL/GenBank/DDBJ whole genome shotgun (WGS) entry which is preliminary data.</text>
</comment>
<evidence type="ECO:0008006" key="3">
    <source>
        <dbReference type="Google" id="ProtNLM"/>
    </source>
</evidence>
<sequence length="123" mass="14022">MGQLQGTFGVKRIYDPPADDDGCRVLVDRLWPRGMPKEQAGIDLWLRDVAPSAELRKEFNHRPERFAEFSERYRLELDSNPAVETLLELAGARPRITLLYAARNTEANNARVLLDYLRGRPAG</sequence>
<keyword evidence="2" id="KW-1185">Reference proteome</keyword>
<protein>
    <recommendedName>
        <fullName evidence="3">DUF488 family protein</fullName>
    </recommendedName>
</protein>